<dbReference type="HOGENOM" id="CLU_2141823_0_0_7"/>
<reference evidence="1 2" key="1">
    <citation type="journal article" date="2012" name="Environ. Microbiol.">
        <title>The genome sequence of Desulfatibacillum alkenivorans AK-01: a blueprint for anaerobic alkane oxidation.</title>
        <authorList>
            <person name="Callaghan A.V."/>
            <person name="Morris B.E."/>
            <person name="Pereira I.A."/>
            <person name="McInerney M.J."/>
            <person name="Austin R.N."/>
            <person name="Groves J.T."/>
            <person name="Kukor J.J."/>
            <person name="Suflita J.M."/>
            <person name="Young L.Y."/>
            <person name="Zylstra G.J."/>
            <person name="Wawrik B."/>
        </authorList>
    </citation>
    <scope>NUCLEOTIDE SEQUENCE [LARGE SCALE GENOMIC DNA]</scope>
    <source>
        <strain evidence="1 2">AK-01</strain>
    </source>
</reference>
<organism evidence="1 2">
    <name type="scientific">Desulfatibacillum aliphaticivorans</name>
    <dbReference type="NCBI Taxonomy" id="218208"/>
    <lineage>
        <taxon>Bacteria</taxon>
        <taxon>Pseudomonadati</taxon>
        <taxon>Thermodesulfobacteriota</taxon>
        <taxon>Desulfobacteria</taxon>
        <taxon>Desulfobacterales</taxon>
        <taxon>Desulfatibacillaceae</taxon>
        <taxon>Desulfatibacillum</taxon>
    </lineage>
</organism>
<dbReference type="KEGG" id="dal:Dalk_1733"/>
<proteinExistence type="predicted"/>
<dbReference type="Proteomes" id="UP000000739">
    <property type="component" value="Chromosome"/>
</dbReference>
<evidence type="ECO:0000313" key="1">
    <source>
        <dbReference type="EMBL" id="ACL03430.1"/>
    </source>
</evidence>
<dbReference type="RefSeq" id="WP_012610864.1">
    <property type="nucleotide sequence ID" value="NC_011768.1"/>
</dbReference>
<dbReference type="AlphaFoldDB" id="B8FEM6"/>
<sequence>MELACHECGFKGEVQDFAFLCKNGCPACGESDMRQCPRCGAHVMFSRAAALEKEEMQMRDLCRELAGIERSDKPEVQKRAMELIGGLRRMNERWNIPQLGDFIKQRSRELFF</sequence>
<name>B8FEM6_DESAL</name>
<gene>
    <name evidence="1" type="ordered locus">Dalk_1733</name>
</gene>
<protein>
    <submittedName>
        <fullName evidence="1">Uncharacterized protein</fullName>
    </submittedName>
</protein>
<accession>B8FEM6</accession>
<evidence type="ECO:0000313" key="2">
    <source>
        <dbReference type="Proteomes" id="UP000000739"/>
    </source>
</evidence>
<keyword evidence="2" id="KW-1185">Reference proteome</keyword>
<dbReference type="EMBL" id="CP001322">
    <property type="protein sequence ID" value="ACL03430.1"/>
    <property type="molecule type" value="Genomic_DNA"/>
</dbReference>